<evidence type="ECO:0000256" key="2">
    <source>
        <dbReference type="ARBA" id="ARBA00004496"/>
    </source>
</evidence>
<dbReference type="Pfam" id="PF25780">
    <property type="entry name" value="TPR_IPO5"/>
    <property type="match status" value="1"/>
</dbReference>
<dbReference type="PROSITE" id="PS50166">
    <property type="entry name" value="IMPORTIN_B_NT"/>
    <property type="match status" value="1"/>
</dbReference>
<dbReference type="InterPro" id="IPR016024">
    <property type="entry name" value="ARM-type_fold"/>
</dbReference>
<comment type="caution">
    <text evidence="10">The sequence shown here is derived from an EMBL/GenBank/DDBJ whole genome shotgun (WGS) entry which is preliminary data.</text>
</comment>
<evidence type="ECO:0000256" key="7">
    <source>
        <dbReference type="ARBA" id="ARBA00023242"/>
    </source>
</evidence>
<dbReference type="EMBL" id="JADAQX010000381">
    <property type="protein sequence ID" value="KAF8820456.1"/>
    <property type="molecule type" value="Genomic_DNA"/>
</dbReference>
<dbReference type="Proteomes" id="UP000823046">
    <property type="component" value="Unassembled WGS sequence"/>
</dbReference>
<evidence type="ECO:0000256" key="4">
    <source>
        <dbReference type="ARBA" id="ARBA00022490"/>
    </source>
</evidence>
<dbReference type="PANTHER" id="PTHR10527">
    <property type="entry name" value="IMPORTIN BETA"/>
    <property type="match status" value="1"/>
</dbReference>
<feature type="non-terminal residue" evidence="10">
    <location>
        <position position="820"/>
    </location>
</feature>
<organism evidence="10 11">
    <name type="scientific">Cardiosporidium cionae</name>
    <dbReference type="NCBI Taxonomy" id="476202"/>
    <lineage>
        <taxon>Eukaryota</taxon>
        <taxon>Sar</taxon>
        <taxon>Alveolata</taxon>
        <taxon>Apicomplexa</taxon>
        <taxon>Aconoidasida</taxon>
        <taxon>Nephromycida</taxon>
        <taxon>Cardiosporidium</taxon>
    </lineage>
</organism>
<dbReference type="Pfam" id="PF25574">
    <property type="entry name" value="TPR_IMB1"/>
    <property type="match status" value="1"/>
</dbReference>
<evidence type="ECO:0000259" key="9">
    <source>
        <dbReference type="PROSITE" id="PS50166"/>
    </source>
</evidence>
<evidence type="ECO:0000256" key="8">
    <source>
        <dbReference type="PROSITE-ProRule" id="PRU00103"/>
    </source>
</evidence>
<accession>A0ABQ7J914</accession>
<dbReference type="InterPro" id="IPR001494">
    <property type="entry name" value="Importin-beta_N"/>
</dbReference>
<proteinExistence type="predicted"/>
<protein>
    <submittedName>
        <fullName evidence="10">HEAT repeat-containing protein</fullName>
    </submittedName>
</protein>
<evidence type="ECO:0000313" key="11">
    <source>
        <dbReference type="Proteomes" id="UP000823046"/>
    </source>
</evidence>
<dbReference type="Gene3D" id="1.25.10.10">
    <property type="entry name" value="Leucine-rich Repeat Variant"/>
    <property type="match status" value="1"/>
</dbReference>
<keyword evidence="4" id="KW-0963">Cytoplasm</keyword>
<gene>
    <name evidence="10" type="ORF">IE077_000484</name>
</gene>
<keyword evidence="11" id="KW-1185">Reference proteome</keyword>
<evidence type="ECO:0000256" key="5">
    <source>
        <dbReference type="ARBA" id="ARBA00022737"/>
    </source>
</evidence>
<dbReference type="SUPFAM" id="SSF48371">
    <property type="entry name" value="ARM repeat"/>
    <property type="match status" value="1"/>
</dbReference>
<dbReference type="InterPro" id="IPR057672">
    <property type="entry name" value="TPR_IPO4/5"/>
</dbReference>
<sequence length="820" mass="92366">METLNELFREYLNPSSTASNTTELLGEFLERPEVPQLLLRHILDNPDSTVKALAATLLKRRVHIVWKSLPADFQRNAQNELLRTFLEEVIPSAESALTQLIAAIADLCFEEWKVDIFGFIRQCAASPHLLNRRKMYKLLTALHEICSDEMQPYLSEIFSVLHNDLSNRDNELPLVALKYIQIILPFCKDPPDVELLRDILKPIVNSLQASVNSEDDKMALHGMEILHEMIERADIIKTDDIPDLVRFMLSVAQRTDLSVSLRDQGLHFQHWVAKNKPKGENDKKNEIILKDVHGVDSSSVLVLIKGTLLDEILNVIVAMAAEEEGEVDEDELTAHMSAIQMMDSLAINLPGKRVFSATIDKLQPFTVSINPNEKKAALILLGVMSEGCRSIMKNQLNNFLPFVYKSFEDASPKIKGAAATCLGQFADYLQPEIWKYHAQIMHHLMKLVSSEDIKVQEKGCYALKSFCDGMERGEVNPYLDNLMTVLLTTLTHTTSMTIRESCLGAIAAVAQAAKAMFMKYAVNLMGILQNLLEIKSDEEKLISVQTQAISVISNVASALPVEMFASYRPIFMKLISEKMETSHHHIREEGFLFFKAIAETMGETFGEFVDAVMIYIFYSLLAMENPEELEDSPKVGKEENKEESDFGGVEVNEGYVDEVAAAVVCLRQLWKSCPKMCVQYYVKTELVIKILSFHFHSEACEQCSSLIHDVLLGIHNAHPPPHSPTQLNGKYPWISGIPVKSPLHVHTKNLWEKTLWPFLFGLMKDNIEKSVITTTCNELADLCEELGPDILESHIQEIMGVIDSLLKQTHACQQAADIDQ</sequence>
<name>A0ABQ7J914_9APIC</name>
<keyword evidence="6" id="KW-0653">Protein transport</keyword>
<reference evidence="10 11" key="1">
    <citation type="journal article" date="2020" name="bioRxiv">
        <title>Metabolic contributions of an alphaproteobacterial endosymbiont in the apicomplexan Cardiosporidium cionae.</title>
        <authorList>
            <person name="Hunter E.S."/>
            <person name="Paight C.J."/>
            <person name="Lane C.E."/>
        </authorList>
    </citation>
    <scope>NUCLEOTIDE SEQUENCE [LARGE SCALE GENOMIC DNA]</scope>
    <source>
        <strain evidence="10">ESH_2018</strain>
    </source>
</reference>
<dbReference type="PROSITE" id="PS50077">
    <property type="entry name" value="HEAT_REPEAT"/>
    <property type="match status" value="1"/>
</dbReference>
<dbReference type="InterPro" id="IPR058584">
    <property type="entry name" value="IMB1_TNPO1-like_TPR"/>
</dbReference>
<keyword evidence="3" id="KW-0813">Transport</keyword>
<evidence type="ECO:0000313" key="10">
    <source>
        <dbReference type="EMBL" id="KAF8820456.1"/>
    </source>
</evidence>
<dbReference type="InterPro" id="IPR021133">
    <property type="entry name" value="HEAT_type_2"/>
</dbReference>
<keyword evidence="7" id="KW-0539">Nucleus</keyword>
<evidence type="ECO:0000256" key="3">
    <source>
        <dbReference type="ARBA" id="ARBA00022448"/>
    </source>
</evidence>
<feature type="domain" description="Importin N-terminal" evidence="9">
    <location>
        <begin position="21"/>
        <end position="87"/>
    </location>
</feature>
<dbReference type="InterPro" id="IPR040122">
    <property type="entry name" value="Importin_beta"/>
</dbReference>
<dbReference type="InterPro" id="IPR011989">
    <property type="entry name" value="ARM-like"/>
</dbReference>
<evidence type="ECO:0000256" key="6">
    <source>
        <dbReference type="ARBA" id="ARBA00022927"/>
    </source>
</evidence>
<keyword evidence="5" id="KW-0677">Repeat</keyword>
<comment type="subcellular location">
    <subcellularLocation>
        <location evidence="2">Cytoplasm</location>
    </subcellularLocation>
    <subcellularLocation>
        <location evidence="1">Nucleus</location>
    </subcellularLocation>
</comment>
<feature type="repeat" description="HEAT" evidence="8">
    <location>
        <begin position="399"/>
        <end position="437"/>
    </location>
</feature>
<evidence type="ECO:0000256" key="1">
    <source>
        <dbReference type="ARBA" id="ARBA00004123"/>
    </source>
</evidence>